<dbReference type="Pfam" id="PF01381">
    <property type="entry name" value="HTH_3"/>
    <property type="match status" value="1"/>
</dbReference>
<dbReference type="SUPFAM" id="SSF47413">
    <property type="entry name" value="lambda repressor-like DNA-binding domains"/>
    <property type="match status" value="1"/>
</dbReference>
<gene>
    <name evidence="2" type="ORF">E1809_08170</name>
</gene>
<dbReference type="PROSITE" id="PS50943">
    <property type="entry name" value="HTH_CROC1"/>
    <property type="match status" value="1"/>
</dbReference>
<protein>
    <submittedName>
        <fullName evidence="2">XRE family transcriptional regulator</fullName>
    </submittedName>
</protein>
<dbReference type="Gene3D" id="1.10.260.40">
    <property type="entry name" value="lambda repressor-like DNA-binding domains"/>
    <property type="match status" value="1"/>
</dbReference>
<feature type="domain" description="HTH cro/C1-type" evidence="1">
    <location>
        <begin position="38"/>
        <end position="91"/>
    </location>
</feature>
<dbReference type="EMBL" id="SMRU01000008">
    <property type="protein sequence ID" value="TDF97329.1"/>
    <property type="molecule type" value="Genomic_DNA"/>
</dbReference>
<dbReference type="OrthoDB" id="7428772at2"/>
<evidence type="ECO:0000313" key="2">
    <source>
        <dbReference type="EMBL" id="TDF97329.1"/>
    </source>
</evidence>
<organism evidence="2 3">
    <name type="scientific">Arthrobacter terricola</name>
    <dbReference type="NCBI Taxonomy" id="2547396"/>
    <lineage>
        <taxon>Bacteria</taxon>
        <taxon>Bacillati</taxon>
        <taxon>Actinomycetota</taxon>
        <taxon>Actinomycetes</taxon>
        <taxon>Micrococcales</taxon>
        <taxon>Micrococcaceae</taxon>
        <taxon>Arthrobacter</taxon>
    </lineage>
</organism>
<proteinExistence type="predicted"/>
<accession>A0A4R5KNR8</accession>
<dbReference type="InterPro" id="IPR001387">
    <property type="entry name" value="Cro/C1-type_HTH"/>
</dbReference>
<dbReference type="InterPro" id="IPR010982">
    <property type="entry name" value="Lambda_DNA-bd_dom_sf"/>
</dbReference>
<evidence type="ECO:0000313" key="3">
    <source>
        <dbReference type="Proteomes" id="UP000295511"/>
    </source>
</evidence>
<comment type="caution">
    <text evidence="2">The sequence shown here is derived from an EMBL/GenBank/DDBJ whole genome shotgun (WGS) entry which is preliminary data.</text>
</comment>
<keyword evidence="3" id="KW-1185">Reference proteome</keyword>
<sequence>MFHISIISRSSLYDRYMEHLEPTPFYRAVDAVSLGHSIADARKEAELTQQDLAERLKVARGTIVRLEAGEAVSMVVAMQAIRALGRDVALIPRFSKLQVRP</sequence>
<name>A0A4R5KNR8_9MICC</name>
<evidence type="ECO:0000259" key="1">
    <source>
        <dbReference type="PROSITE" id="PS50943"/>
    </source>
</evidence>
<dbReference type="SMART" id="SM00530">
    <property type="entry name" value="HTH_XRE"/>
    <property type="match status" value="1"/>
</dbReference>
<dbReference type="GO" id="GO:0003677">
    <property type="term" value="F:DNA binding"/>
    <property type="evidence" value="ECO:0007669"/>
    <property type="project" value="InterPro"/>
</dbReference>
<dbReference type="CDD" id="cd00093">
    <property type="entry name" value="HTH_XRE"/>
    <property type="match status" value="1"/>
</dbReference>
<dbReference type="Proteomes" id="UP000295511">
    <property type="component" value="Unassembled WGS sequence"/>
</dbReference>
<dbReference type="AlphaFoldDB" id="A0A4R5KNR8"/>
<reference evidence="2 3" key="1">
    <citation type="submission" date="2019-03" db="EMBL/GenBank/DDBJ databases">
        <title>Whole genome sequence of Arthrobacter sp JH1-1.</title>
        <authorList>
            <person name="Trinh H.N."/>
        </authorList>
    </citation>
    <scope>NUCLEOTIDE SEQUENCE [LARGE SCALE GENOMIC DNA]</scope>
    <source>
        <strain evidence="2 3">JH1-1</strain>
    </source>
</reference>